<feature type="region of interest" description="Disordered" evidence="1">
    <location>
        <begin position="528"/>
        <end position="549"/>
    </location>
</feature>
<accession>A0A8H5H682</accession>
<feature type="region of interest" description="Disordered" evidence="1">
    <location>
        <begin position="35"/>
        <end position="80"/>
    </location>
</feature>
<keyword evidence="4" id="KW-1185">Reference proteome</keyword>
<evidence type="ECO:0000313" key="4">
    <source>
        <dbReference type="Proteomes" id="UP000565441"/>
    </source>
</evidence>
<reference evidence="3 4" key="1">
    <citation type="journal article" date="2020" name="ISME J.">
        <title>Uncovering the hidden diversity of litter-decomposition mechanisms in mushroom-forming fungi.</title>
        <authorList>
            <person name="Floudas D."/>
            <person name="Bentzer J."/>
            <person name="Ahren D."/>
            <person name="Johansson T."/>
            <person name="Persson P."/>
            <person name="Tunlid A."/>
        </authorList>
    </citation>
    <scope>NUCLEOTIDE SEQUENCE [LARGE SCALE GENOMIC DNA]</scope>
    <source>
        <strain evidence="3 4">CBS 661.87</strain>
    </source>
</reference>
<dbReference type="Pfam" id="PF20776">
    <property type="entry name" value="SLS1_N"/>
    <property type="match status" value="1"/>
</dbReference>
<dbReference type="EMBL" id="JAACJP010000023">
    <property type="protein sequence ID" value="KAF5377539.1"/>
    <property type="molecule type" value="Genomic_DNA"/>
</dbReference>
<evidence type="ECO:0000259" key="2">
    <source>
        <dbReference type="Pfam" id="PF20776"/>
    </source>
</evidence>
<dbReference type="OrthoDB" id="3362817at2759"/>
<name>A0A8H5H682_9AGAR</name>
<organism evidence="3 4">
    <name type="scientific">Tricholomella constricta</name>
    <dbReference type="NCBI Taxonomy" id="117010"/>
    <lineage>
        <taxon>Eukaryota</taxon>
        <taxon>Fungi</taxon>
        <taxon>Dikarya</taxon>
        <taxon>Basidiomycota</taxon>
        <taxon>Agaricomycotina</taxon>
        <taxon>Agaricomycetes</taxon>
        <taxon>Agaricomycetidae</taxon>
        <taxon>Agaricales</taxon>
        <taxon>Tricholomatineae</taxon>
        <taxon>Lyophyllaceae</taxon>
        <taxon>Tricholomella</taxon>
    </lineage>
</organism>
<evidence type="ECO:0000256" key="1">
    <source>
        <dbReference type="SAM" id="MobiDB-lite"/>
    </source>
</evidence>
<proteinExistence type="predicted"/>
<gene>
    <name evidence="3" type="ORF">D9615_005313</name>
</gene>
<feature type="domain" description="SLS1 N-terminal" evidence="2">
    <location>
        <begin position="104"/>
        <end position="181"/>
    </location>
</feature>
<evidence type="ECO:0000313" key="3">
    <source>
        <dbReference type="EMBL" id="KAF5377539.1"/>
    </source>
</evidence>
<dbReference type="Proteomes" id="UP000565441">
    <property type="component" value="Unassembled WGS sequence"/>
</dbReference>
<sequence>MSVLLRRSSCSSCLRFRLSRALSSTTIVFRPLPASSEPVSRSADPDRGGESACSSKAGKAPRKKKIVGSSVKRPSQATIENPPRNLLQETKLQDYLDHIALTSQDVSLGDIERYRPARHASVRSPEYEEEYNALVETLVRSFSLNQLRKFLEMYHLSAPQKRNKWELAVAIIERQWNWPSLKIIKQEKREWTESIHQSFPLDAKQSFLILGKDGADLLALSSEFNAHVSFSPNPLSLKVEGLRGSLSNLSRHIENFKAGIKEQLLQLPPGGAVDQESLQRISRISGVFTEDLGRGQIRISYKGEDESAAHFAKRLSMRAAVEDTQGIPTTLVCSAPSSLKSTMYQSSLPNSTYSLYPFLSSRSEPRVVNPGSLFRVRRVGDWLKFEDPQEAEGLAQGGVMSLVGESVDLRQSVLSEAAHLPGDGDSSGTRVTASFGHLLVCSGSFQGSSITPPLKGTPGLSTVLEWLQSHIVDRIFVPSLPPQLINSPPVQQRLLHRLVYHSFSTEGSKTSQATRVLNFELVLDLPNSSPSTSKKVEDSHSKGSAPEPYLTGEGIALETACWTGSFSHLHLMMPDRPMDVRFTISNDLLLAKEKWPKDLQCYFSDLRAFWTTSGPERPQSPLILTHEGTKYRLELSSIVRQSVDSPLRPLSSGSSLQTVTESILDSESNERSRVCQHLIILGHPS</sequence>
<protein>
    <recommendedName>
        <fullName evidence="2">SLS1 N-terminal domain-containing protein</fullName>
    </recommendedName>
</protein>
<dbReference type="InterPro" id="IPR048400">
    <property type="entry name" value="SLS1_N"/>
</dbReference>
<comment type="caution">
    <text evidence="3">The sequence shown here is derived from an EMBL/GenBank/DDBJ whole genome shotgun (WGS) entry which is preliminary data.</text>
</comment>
<dbReference type="AlphaFoldDB" id="A0A8H5H682"/>